<gene>
    <name evidence="1" type="ORF">BASA50_007014</name>
</gene>
<organism evidence="1 2">
    <name type="scientific">Batrachochytrium salamandrivorans</name>
    <dbReference type="NCBI Taxonomy" id="1357716"/>
    <lineage>
        <taxon>Eukaryota</taxon>
        <taxon>Fungi</taxon>
        <taxon>Fungi incertae sedis</taxon>
        <taxon>Chytridiomycota</taxon>
        <taxon>Chytridiomycota incertae sedis</taxon>
        <taxon>Chytridiomycetes</taxon>
        <taxon>Rhizophydiales</taxon>
        <taxon>Rhizophydiales incertae sedis</taxon>
        <taxon>Batrachochytrium</taxon>
    </lineage>
</organism>
<keyword evidence="2" id="KW-1185">Reference proteome</keyword>
<protein>
    <recommendedName>
        <fullName evidence="3">Guanylate-binding protein N-terminal domain-containing protein</fullName>
    </recommendedName>
</protein>
<name>A0ABQ8F9I1_9FUNG</name>
<evidence type="ECO:0000313" key="1">
    <source>
        <dbReference type="EMBL" id="KAH6593959.1"/>
    </source>
</evidence>
<proteinExistence type="predicted"/>
<comment type="caution">
    <text evidence="1">The sequence shown here is derived from an EMBL/GenBank/DDBJ whole genome shotgun (WGS) entry which is preliminary data.</text>
</comment>
<evidence type="ECO:0008006" key="3">
    <source>
        <dbReference type="Google" id="ProtNLM"/>
    </source>
</evidence>
<accession>A0ABQ8F9I1</accession>
<dbReference type="Proteomes" id="UP001648503">
    <property type="component" value="Unassembled WGS sequence"/>
</dbReference>
<reference evidence="1 2" key="1">
    <citation type="submission" date="2021-02" db="EMBL/GenBank/DDBJ databases">
        <title>Variation within the Batrachochytrium salamandrivorans European outbreak.</title>
        <authorList>
            <person name="Kelly M."/>
            <person name="Pasmans F."/>
            <person name="Shea T.P."/>
            <person name="Munoz J.F."/>
            <person name="Carranza S."/>
            <person name="Cuomo C.A."/>
            <person name="Martel A."/>
        </authorList>
    </citation>
    <scope>NUCLEOTIDE SEQUENCE [LARGE SCALE GENOMIC DNA]</scope>
    <source>
        <strain evidence="1 2">AMFP18/2</strain>
    </source>
</reference>
<evidence type="ECO:0000313" key="2">
    <source>
        <dbReference type="Proteomes" id="UP001648503"/>
    </source>
</evidence>
<dbReference type="Gene3D" id="3.40.50.300">
    <property type="entry name" value="P-loop containing nucleotide triphosphate hydrolases"/>
    <property type="match status" value="1"/>
</dbReference>
<dbReference type="EMBL" id="JAFCIX010000341">
    <property type="protein sequence ID" value="KAH6593959.1"/>
    <property type="molecule type" value="Genomic_DNA"/>
</dbReference>
<dbReference type="InterPro" id="IPR027417">
    <property type="entry name" value="P-loop_NTPase"/>
</dbReference>
<sequence>MDSISSLMSRVRKAACLEKSWELYSQPVPLIQLAALPATDKPISSGSTSCTANTTTSPLSRRYVATGITAEAAAILQQLPMPLYIVAFAGLGRSGKSRSATELRAKLTGNHNHKLHSAAGNIPITHGIDMLVFKAPGSRPGHIVFLDCEGGANHNQTALPFVIGLASRLAARMYIFERACFTTNGLDTVMQVFNMGHATSTDEASIPKSIVFVENMSINQEIPNAMLLQDLLNEDDGDEITNRVRGLIKDRFQVEFNKLPYYSGSSHHTSKGGDQDIADLYSDICNEMAQGLVDNLVPFKIGALDGDGAMVVQLINELISQIRGGGSRFNMASATEALVSNMATEAAHTLWDDFITKVRQSGNHPTQVNGRKPLGSIMLEIEKIALETVTDLDNFISRLEPPEAARIGRLTWDKLYCGFQNDLREAYIQKSEEIAQYRVWRDWTHKFVAQVVLRICAVMQQAIWFAKYSLALVSAGNWHALRFGFGMVKTAFYQGILV</sequence>